<dbReference type="SUPFAM" id="SSF48371">
    <property type="entry name" value="ARM repeat"/>
    <property type="match status" value="1"/>
</dbReference>
<dbReference type="GeneID" id="14871689"/>
<accession>F4PY83</accession>
<dbReference type="InterPro" id="IPR057672">
    <property type="entry name" value="TPR_IPO4/5"/>
</dbReference>
<dbReference type="AlphaFoldDB" id="F4PY83"/>
<dbReference type="InterPro" id="IPR016024">
    <property type="entry name" value="ARM-type_fold"/>
</dbReference>
<dbReference type="KEGG" id="dfa:DFA_00321"/>
<proteinExistence type="predicted"/>
<keyword evidence="3" id="KW-1185">Reference proteome</keyword>
<gene>
    <name evidence="2" type="ORF">DFA_00321</name>
</gene>
<evidence type="ECO:0000313" key="2">
    <source>
        <dbReference type="EMBL" id="EGG19743.1"/>
    </source>
</evidence>
<dbReference type="Gene3D" id="1.25.10.10">
    <property type="entry name" value="Leucine-rich Repeat Variant"/>
    <property type="match status" value="1"/>
</dbReference>
<reference evidence="3" key="1">
    <citation type="journal article" date="2011" name="Genome Res.">
        <title>Phylogeny-wide analysis of social amoeba genomes highlights ancient origins for complex intercellular communication.</title>
        <authorList>
            <person name="Heidel A.J."/>
            <person name="Lawal H.M."/>
            <person name="Felder M."/>
            <person name="Schilde C."/>
            <person name="Helps N.R."/>
            <person name="Tunggal B."/>
            <person name="Rivero F."/>
            <person name="John U."/>
            <person name="Schleicher M."/>
            <person name="Eichinger L."/>
            <person name="Platzer M."/>
            <person name="Noegel A.A."/>
            <person name="Schaap P."/>
            <person name="Gloeckner G."/>
        </authorList>
    </citation>
    <scope>NUCLEOTIDE SEQUENCE [LARGE SCALE GENOMIC DNA]</scope>
    <source>
        <strain evidence="3">SH3</strain>
    </source>
</reference>
<dbReference type="Pfam" id="PF25780">
    <property type="entry name" value="TPR_IPO5"/>
    <property type="match status" value="1"/>
</dbReference>
<evidence type="ECO:0000259" key="1">
    <source>
        <dbReference type="Pfam" id="PF25780"/>
    </source>
</evidence>
<feature type="domain" description="IPO4/5-like TPR repeats" evidence="1">
    <location>
        <begin position="141"/>
        <end position="248"/>
    </location>
</feature>
<dbReference type="Proteomes" id="UP000007797">
    <property type="component" value="Unassembled WGS sequence"/>
</dbReference>
<organism evidence="2 3">
    <name type="scientific">Cavenderia fasciculata</name>
    <name type="common">Slime mold</name>
    <name type="synonym">Dictyostelium fasciculatum</name>
    <dbReference type="NCBI Taxonomy" id="261658"/>
    <lineage>
        <taxon>Eukaryota</taxon>
        <taxon>Amoebozoa</taxon>
        <taxon>Evosea</taxon>
        <taxon>Eumycetozoa</taxon>
        <taxon>Dictyostelia</taxon>
        <taxon>Acytosteliales</taxon>
        <taxon>Cavenderiaceae</taxon>
        <taxon>Cavenderia</taxon>
    </lineage>
</organism>
<dbReference type="RefSeq" id="XP_004358037.1">
    <property type="nucleotide sequence ID" value="XM_004357980.1"/>
</dbReference>
<name>F4PY83_CACFS</name>
<dbReference type="EMBL" id="GL883014">
    <property type="protein sequence ID" value="EGG19743.1"/>
    <property type="molecule type" value="Genomic_DNA"/>
</dbReference>
<sequence>MYVGLQSPPTSVLEEKGLERMNNSKNTSSSVPPEFINFFATFNEDAHVSEVNRKLNKAIGNQNDRVTHWILQICEDSSINEKTKRHALDFLKDCINNSWSHFDSETREFIQIELIRFIKVEQPTSVLKGITDSMSAIYNRGDWKEIFNFMETSTKVQKNDNLKGNALVVLGSVYTADKNRSKEMALLIERALQGCLKGDQSDKVKYKALRTATLVMNSAPYPQKLIFQRLTDDVIPVLEYAIKQKDDSAKGLVSFLVDDVKHKQRLWITESQVTNFSDAFLRALDEKSDISKEIYNQLFTIIYVSIVANDNVWKNADQRIDKLVDMAYKWMAILATTTLELKEWERRVFPVESEVEQLAIFKQLPHHECLGNRAISIFLKKIPNLLKSPDWSVRCIAIESITPTAKTISPNLITKDFMRCLLDRSKDEDPRVQWALGDLLCSFKDTITESYSSEIFESLGYLVRHTNANRSRIVFCSFLTTFNKVGNVQIKHKDTIISNLEYLVNLGEPSVNEYVLINIIYMIRDKKIDFKPYYKLFSKETIKLITNIVIESRIRNVALDALVELATTQTGDKKMLKRDVYQMMQTMATDIDGYVGVEKKFFLALEEICKVLKSDFALYLPFTIKLILGYCFKQNRPNEKKIMGLRLLCAICEHVDAKLLTPYFESLVFIPKMVVDEHFEVHGRACVLTPHLYNICRHKFGPLATKTRSYYNLFFLDLVSSRDTWSTVKIEHSTELVEMSGYYGLSKAQMMDITSQSFITLIDKISLGNQPEPGSRNKLFERASELIATTIELNRQNAVPAIETALPSFAKAIRDNPMCRPKLSDTCVSYCLFAQPKQVSESTQLILPIILAQMSSLNQDVEATHKYLEALNKIALSSTLKKIEVHLKQMVYQIKRVMSATSRKGASEKEKENNQLANDIFSLLAGKFKNNKSLASMFKK</sequence>
<evidence type="ECO:0000313" key="3">
    <source>
        <dbReference type="Proteomes" id="UP000007797"/>
    </source>
</evidence>
<protein>
    <recommendedName>
        <fullName evidence="1">IPO4/5-like TPR repeats domain-containing protein</fullName>
    </recommendedName>
</protein>
<dbReference type="InterPro" id="IPR011989">
    <property type="entry name" value="ARM-like"/>
</dbReference>